<dbReference type="RefSeq" id="WP_205180243.1">
    <property type="nucleotide sequence ID" value="NZ_JAFBFH010000041.1"/>
</dbReference>
<dbReference type="EMBL" id="JAFBFH010000041">
    <property type="protein sequence ID" value="MBM7717246.1"/>
    <property type="molecule type" value="Genomic_DNA"/>
</dbReference>
<accession>A0ABS2RC64</accession>
<dbReference type="Gene3D" id="1.10.10.60">
    <property type="entry name" value="Homeodomain-like"/>
    <property type="match status" value="1"/>
</dbReference>
<gene>
    <name evidence="2" type="ORF">JOC94_004271</name>
</gene>
<dbReference type="InterPro" id="IPR024978">
    <property type="entry name" value="Homeodomain_phBC6A51-type"/>
</dbReference>
<dbReference type="InterPro" id="IPR009057">
    <property type="entry name" value="Homeodomain-like_sf"/>
</dbReference>
<proteinExistence type="predicted"/>
<feature type="domain" description="Homeodomain phBC6A51-type" evidence="1">
    <location>
        <begin position="13"/>
        <end position="120"/>
    </location>
</feature>
<organism evidence="2 3">
    <name type="scientific">Siminovitchia thermophila</name>
    <dbReference type="NCBI Taxonomy" id="1245522"/>
    <lineage>
        <taxon>Bacteria</taxon>
        <taxon>Bacillati</taxon>
        <taxon>Bacillota</taxon>
        <taxon>Bacilli</taxon>
        <taxon>Bacillales</taxon>
        <taxon>Bacillaceae</taxon>
        <taxon>Siminovitchia</taxon>
    </lineage>
</organism>
<evidence type="ECO:0000313" key="3">
    <source>
        <dbReference type="Proteomes" id="UP000823485"/>
    </source>
</evidence>
<name>A0ABS2RC64_9BACI</name>
<dbReference type="Pfam" id="PF13022">
    <property type="entry name" value="HTH_Tnp_1_2"/>
    <property type="match status" value="1"/>
</dbReference>
<dbReference type="SUPFAM" id="SSF46689">
    <property type="entry name" value="Homeodomain-like"/>
    <property type="match status" value="1"/>
</dbReference>
<keyword evidence="3" id="KW-1185">Reference proteome</keyword>
<comment type="caution">
    <text evidence="2">The sequence shown here is derived from an EMBL/GenBank/DDBJ whole genome shotgun (WGS) entry which is preliminary data.</text>
</comment>
<dbReference type="Proteomes" id="UP000823485">
    <property type="component" value="Unassembled WGS sequence"/>
</dbReference>
<evidence type="ECO:0000313" key="2">
    <source>
        <dbReference type="EMBL" id="MBM7717246.1"/>
    </source>
</evidence>
<sequence length="147" mass="16950">MSENYITFEELKQRLTPGQRLAAELIVANDFAPKGEKKTLDQIAEEVGITDRQLYNWRQNPDFTRYMAAISDNKLDNYRSLADSQLIKLIQGTSNNGVASIKALELFYRLNGRMQDRQTLVVEDSRKPAYSRDEISRGLEELNKYVN</sequence>
<reference evidence="2 3" key="1">
    <citation type="submission" date="2021-01" db="EMBL/GenBank/DDBJ databases">
        <title>Genomic Encyclopedia of Type Strains, Phase IV (KMG-IV): sequencing the most valuable type-strain genomes for metagenomic binning, comparative biology and taxonomic classification.</title>
        <authorList>
            <person name="Goeker M."/>
        </authorList>
    </citation>
    <scope>NUCLEOTIDE SEQUENCE [LARGE SCALE GENOMIC DNA]</scope>
    <source>
        <strain evidence="2 3">DSM 105453</strain>
    </source>
</reference>
<protein>
    <recommendedName>
        <fullName evidence="1">Homeodomain phBC6A51-type domain-containing protein</fullName>
    </recommendedName>
</protein>
<evidence type="ECO:0000259" key="1">
    <source>
        <dbReference type="Pfam" id="PF13022"/>
    </source>
</evidence>